<keyword evidence="1" id="KW-0472">Membrane</keyword>
<proteinExistence type="predicted"/>
<feature type="domain" description="DUF1468" evidence="2">
    <location>
        <begin position="15"/>
        <end position="147"/>
    </location>
</feature>
<name>A0A554X9K4_9BURK</name>
<evidence type="ECO:0000313" key="4">
    <source>
        <dbReference type="Proteomes" id="UP000317763"/>
    </source>
</evidence>
<sequence>MSTPVTRQDHRDLLGGLLMAAVGFAAAWYAYEHYELGSPRSMGPGFFPFGLGILLGILGVLIALPALVRPGERLRLAWGPLGSVVGSIVLFALLLKTAGLIVACAASVLVASLADRTITWRGRLVAAAVIAGLCWLVFIVALGMVLPVWPWSP</sequence>
<dbReference type="STRING" id="307486.GCA_000807215_01774"/>
<evidence type="ECO:0000259" key="2">
    <source>
        <dbReference type="Pfam" id="PF07331"/>
    </source>
</evidence>
<feature type="transmembrane region" description="Helical" evidence="1">
    <location>
        <begin position="100"/>
        <end position="118"/>
    </location>
</feature>
<evidence type="ECO:0000256" key="1">
    <source>
        <dbReference type="SAM" id="Phobius"/>
    </source>
</evidence>
<feature type="transmembrane region" description="Helical" evidence="1">
    <location>
        <begin position="76"/>
        <end position="94"/>
    </location>
</feature>
<organism evidence="3 4">
    <name type="scientific">Tepidimonas taiwanensis</name>
    <dbReference type="NCBI Taxonomy" id="307486"/>
    <lineage>
        <taxon>Bacteria</taxon>
        <taxon>Pseudomonadati</taxon>
        <taxon>Pseudomonadota</taxon>
        <taxon>Betaproteobacteria</taxon>
        <taxon>Burkholderiales</taxon>
        <taxon>Tepidimonas</taxon>
    </lineage>
</organism>
<feature type="transmembrane region" description="Helical" evidence="1">
    <location>
        <begin position="46"/>
        <end position="64"/>
    </location>
</feature>
<comment type="caution">
    <text evidence="3">The sequence shown here is derived from an EMBL/GenBank/DDBJ whole genome shotgun (WGS) entry which is preliminary data.</text>
</comment>
<dbReference type="EMBL" id="VJOM01000009">
    <property type="protein sequence ID" value="TSE32525.1"/>
    <property type="molecule type" value="Genomic_DNA"/>
</dbReference>
<feature type="transmembrane region" description="Helical" evidence="1">
    <location>
        <begin position="12"/>
        <end position="31"/>
    </location>
</feature>
<dbReference type="AlphaFoldDB" id="A0A554X9K4"/>
<dbReference type="Pfam" id="PF07331">
    <property type="entry name" value="TctB"/>
    <property type="match status" value="1"/>
</dbReference>
<dbReference type="Proteomes" id="UP000317763">
    <property type="component" value="Unassembled WGS sequence"/>
</dbReference>
<reference evidence="3 4" key="1">
    <citation type="submission" date="2019-07" db="EMBL/GenBank/DDBJ databases">
        <title>Tepidimonas taiwanensis I1-1 draft genome.</title>
        <authorList>
            <person name="Da Costa M.S."/>
            <person name="Froufe H.J.C."/>
            <person name="Egas C."/>
            <person name="Albuquerque L."/>
        </authorList>
    </citation>
    <scope>NUCLEOTIDE SEQUENCE [LARGE SCALE GENOMIC DNA]</scope>
    <source>
        <strain evidence="3 4">I1-1</strain>
    </source>
</reference>
<dbReference type="OrthoDB" id="7029611at2"/>
<gene>
    <name evidence="3" type="ORF">Ttaiw_01080</name>
</gene>
<keyword evidence="1" id="KW-0812">Transmembrane</keyword>
<keyword evidence="4" id="KW-1185">Reference proteome</keyword>
<evidence type="ECO:0000313" key="3">
    <source>
        <dbReference type="EMBL" id="TSE32525.1"/>
    </source>
</evidence>
<dbReference type="RefSeq" id="WP_043703346.1">
    <property type="nucleotide sequence ID" value="NZ_CP083911.1"/>
</dbReference>
<accession>A0A554X9K4</accession>
<protein>
    <submittedName>
        <fullName evidence="3">Tripartite tricarboxylate transporter TctB family protein</fullName>
    </submittedName>
</protein>
<feature type="transmembrane region" description="Helical" evidence="1">
    <location>
        <begin position="125"/>
        <end position="149"/>
    </location>
</feature>
<dbReference type="InterPro" id="IPR009936">
    <property type="entry name" value="DUF1468"/>
</dbReference>
<keyword evidence="1" id="KW-1133">Transmembrane helix</keyword>